<dbReference type="Proteomes" id="UP000054337">
    <property type="component" value="Unassembled WGS sequence"/>
</dbReference>
<dbReference type="GO" id="GO:0016491">
    <property type="term" value="F:oxidoreductase activity"/>
    <property type="evidence" value="ECO:0007669"/>
    <property type="project" value="UniProtKB-KW"/>
</dbReference>
<evidence type="ECO:0000259" key="6">
    <source>
        <dbReference type="PROSITE" id="PS51387"/>
    </source>
</evidence>
<dbReference type="InterPro" id="IPR016169">
    <property type="entry name" value="FAD-bd_PCMH_sub2"/>
</dbReference>
<dbReference type="OrthoDB" id="2151789at2759"/>
<dbReference type="GeneID" id="26253909"/>
<keyword evidence="3" id="KW-0274">FAD</keyword>
<dbReference type="AlphaFoldDB" id="W7EHB4"/>
<keyword evidence="5" id="KW-0732">Signal</keyword>
<evidence type="ECO:0000256" key="1">
    <source>
        <dbReference type="ARBA" id="ARBA00005466"/>
    </source>
</evidence>
<evidence type="ECO:0000256" key="2">
    <source>
        <dbReference type="ARBA" id="ARBA00022630"/>
    </source>
</evidence>
<comment type="similarity">
    <text evidence="1">Belongs to the oxygen-dependent FAD-linked oxidoreductase family.</text>
</comment>
<dbReference type="InterPro" id="IPR050416">
    <property type="entry name" value="FAD-linked_Oxidoreductase"/>
</dbReference>
<dbReference type="SUPFAM" id="SSF56176">
    <property type="entry name" value="FAD-binding/transporter-associated domain-like"/>
    <property type="match status" value="1"/>
</dbReference>
<dbReference type="RefSeq" id="XP_014555824.1">
    <property type="nucleotide sequence ID" value="XM_014700338.1"/>
</dbReference>
<keyword evidence="4" id="KW-0560">Oxidoreductase</keyword>
<keyword evidence="2" id="KW-0285">Flavoprotein</keyword>
<evidence type="ECO:0000313" key="7">
    <source>
        <dbReference type="EMBL" id="EUN26249.1"/>
    </source>
</evidence>
<feature type="domain" description="FAD-binding PCMH-type" evidence="6">
    <location>
        <begin position="91"/>
        <end position="261"/>
    </location>
</feature>
<protein>
    <recommendedName>
        <fullName evidence="6">FAD-binding PCMH-type domain-containing protein</fullName>
    </recommendedName>
</protein>
<keyword evidence="8" id="KW-1185">Reference proteome</keyword>
<evidence type="ECO:0000256" key="5">
    <source>
        <dbReference type="SAM" id="SignalP"/>
    </source>
</evidence>
<evidence type="ECO:0000256" key="4">
    <source>
        <dbReference type="ARBA" id="ARBA00023002"/>
    </source>
</evidence>
<evidence type="ECO:0000256" key="3">
    <source>
        <dbReference type="ARBA" id="ARBA00022827"/>
    </source>
</evidence>
<dbReference type="PANTHER" id="PTHR42973:SF34">
    <property type="entry name" value="FAD BINDING DOMAIN PROTEIN (AFU_ORTHOLOGUE AFUA_3G02770)"/>
    <property type="match status" value="1"/>
</dbReference>
<dbReference type="InterPro" id="IPR036318">
    <property type="entry name" value="FAD-bd_PCMH-like_sf"/>
</dbReference>
<dbReference type="Gene3D" id="3.30.465.10">
    <property type="match status" value="1"/>
</dbReference>
<sequence>MRNLRKLALIAFATSAVATIAQDVFKPADFNVTKALIGNGFNVSAMPGLSNLVEQSSLEGCLIACDSLKFVFGDSKLSQEAPTTYWSQQQLSVKPRCTFIPTAALEVSTLVLLSRLTQCPFAVKSGGHAAFPASSIEGGITVDLLKMNKLVLSADNKTVAVGPGNRWKEVYDHLTPYNLAVVGGRSSTVGVGGLTLGGGISHHNDKYGLVCDNIASYEVVSASGAIITVREKMYPDLYWALRGGGNNFGVITTFNYETFPQGLMFSSKRQYNATHIPALLDAFGNAVQDAEVDTKAAHFVAVAYNSGYRIAPAVYEYFDPVDVSNPPDVLNDYLSIPALNEATKNTTLAEITLGLTESMPAGLRTTMWSQSFKVNTELMKWMSNHFFEIAPTFPGGGAPSIAFQAFTKPALRAMQRKGGNALGLRPDDGPFFHVLLYLIWTDEKDDKTIYKTAQDFLAASTAKAKQLGAYNDYMYMAYSSPYQPVISGYGGDSVARLNKVSSKYDPKGVFQTLQPTSFKLNGEAPFGAVVAI</sequence>
<dbReference type="PROSITE" id="PS51387">
    <property type="entry name" value="FAD_PCMH"/>
    <property type="match status" value="1"/>
</dbReference>
<dbReference type="InterPro" id="IPR006094">
    <property type="entry name" value="Oxid_FAD_bind_N"/>
</dbReference>
<dbReference type="InterPro" id="IPR016166">
    <property type="entry name" value="FAD-bd_PCMH"/>
</dbReference>
<feature type="chain" id="PRO_5004894111" description="FAD-binding PCMH-type domain-containing protein" evidence="5">
    <location>
        <begin position="22"/>
        <end position="532"/>
    </location>
</feature>
<organism evidence="7 8">
    <name type="scientific">Bipolaris victoriae (strain FI3)</name>
    <name type="common">Victoria blight of oats agent</name>
    <name type="synonym">Cochliobolus victoriae</name>
    <dbReference type="NCBI Taxonomy" id="930091"/>
    <lineage>
        <taxon>Eukaryota</taxon>
        <taxon>Fungi</taxon>
        <taxon>Dikarya</taxon>
        <taxon>Ascomycota</taxon>
        <taxon>Pezizomycotina</taxon>
        <taxon>Dothideomycetes</taxon>
        <taxon>Pleosporomycetidae</taxon>
        <taxon>Pleosporales</taxon>
        <taxon>Pleosporineae</taxon>
        <taxon>Pleosporaceae</taxon>
        <taxon>Bipolaris</taxon>
    </lineage>
</organism>
<accession>W7EHB4</accession>
<dbReference type="HOGENOM" id="CLU_018354_1_2_1"/>
<feature type="signal peptide" evidence="5">
    <location>
        <begin position="1"/>
        <end position="21"/>
    </location>
</feature>
<gene>
    <name evidence="7" type="ORF">COCVIDRAFT_27397</name>
</gene>
<proteinExistence type="inferred from homology"/>
<evidence type="ECO:0000313" key="8">
    <source>
        <dbReference type="Proteomes" id="UP000054337"/>
    </source>
</evidence>
<reference evidence="7 8" key="1">
    <citation type="journal article" date="2013" name="PLoS Genet.">
        <title>Comparative genome structure, secondary metabolite, and effector coding capacity across Cochliobolus pathogens.</title>
        <authorList>
            <person name="Condon B.J."/>
            <person name="Leng Y."/>
            <person name="Wu D."/>
            <person name="Bushley K.E."/>
            <person name="Ohm R.A."/>
            <person name="Otillar R."/>
            <person name="Martin J."/>
            <person name="Schackwitz W."/>
            <person name="Grimwood J."/>
            <person name="MohdZainudin N."/>
            <person name="Xue C."/>
            <person name="Wang R."/>
            <person name="Manning V.A."/>
            <person name="Dhillon B."/>
            <person name="Tu Z.J."/>
            <person name="Steffenson B.J."/>
            <person name="Salamov A."/>
            <person name="Sun H."/>
            <person name="Lowry S."/>
            <person name="LaButti K."/>
            <person name="Han J."/>
            <person name="Copeland A."/>
            <person name="Lindquist E."/>
            <person name="Barry K."/>
            <person name="Schmutz J."/>
            <person name="Baker S.E."/>
            <person name="Ciuffetti L.M."/>
            <person name="Grigoriev I.V."/>
            <person name="Zhong S."/>
            <person name="Turgeon B.G."/>
        </authorList>
    </citation>
    <scope>NUCLEOTIDE SEQUENCE [LARGE SCALE GENOMIC DNA]</scope>
    <source>
        <strain evidence="7 8">FI3</strain>
    </source>
</reference>
<name>W7EHB4_BIPV3</name>
<dbReference type="EMBL" id="KI968742">
    <property type="protein sequence ID" value="EUN26249.1"/>
    <property type="molecule type" value="Genomic_DNA"/>
</dbReference>
<dbReference type="Pfam" id="PF01565">
    <property type="entry name" value="FAD_binding_4"/>
    <property type="match status" value="1"/>
</dbReference>
<dbReference type="GO" id="GO:0071949">
    <property type="term" value="F:FAD binding"/>
    <property type="evidence" value="ECO:0007669"/>
    <property type="project" value="InterPro"/>
</dbReference>
<dbReference type="PANTHER" id="PTHR42973">
    <property type="entry name" value="BINDING OXIDOREDUCTASE, PUTATIVE (AFU_ORTHOLOGUE AFUA_1G17690)-RELATED"/>
    <property type="match status" value="1"/>
</dbReference>